<feature type="chain" id="PRO_5017217847" evidence="1">
    <location>
        <begin position="19"/>
        <end position="620"/>
    </location>
</feature>
<accession>A0A395JPW8</accession>
<dbReference type="InterPro" id="IPR011042">
    <property type="entry name" value="6-blade_b-propeller_TolB-like"/>
</dbReference>
<dbReference type="Proteomes" id="UP000253083">
    <property type="component" value="Unassembled WGS sequence"/>
</dbReference>
<comment type="caution">
    <text evidence="3">The sequence shown here is derived from an EMBL/GenBank/DDBJ whole genome shotgun (WGS) entry which is preliminary data.</text>
</comment>
<dbReference type="SUPFAM" id="SSF50952">
    <property type="entry name" value="Soluble quinoprotein glucose dehydrogenase"/>
    <property type="match status" value="1"/>
</dbReference>
<dbReference type="AlphaFoldDB" id="A0A395JPW8"/>
<gene>
    <name evidence="3" type="ORF">DFR28_102162</name>
</gene>
<dbReference type="Pfam" id="PF07995">
    <property type="entry name" value="GSDH"/>
    <property type="match status" value="1"/>
</dbReference>
<organism evidence="3 4">
    <name type="scientific">Arenicella xantha</name>
    <dbReference type="NCBI Taxonomy" id="644221"/>
    <lineage>
        <taxon>Bacteria</taxon>
        <taxon>Pseudomonadati</taxon>
        <taxon>Pseudomonadota</taxon>
        <taxon>Gammaproteobacteria</taxon>
        <taxon>Arenicellales</taxon>
        <taxon>Arenicellaceae</taxon>
        <taxon>Arenicella</taxon>
    </lineage>
</organism>
<proteinExistence type="predicted"/>
<dbReference type="InParanoid" id="A0A395JPW8"/>
<sequence>MRVCFWLVVCIAIQGVSAEGAYAMGSFLERWNARYAQFTDIGESQAACQICHVSPAGGSTNGWNSYGWEVFELLESRRPFDVSDLDYAFDFAGLENSDQNQSGSSNITEVQAGYFPGWSEGSVNSHYFGSPSGSHSVVNNQLPPANLSVALLDPPAKILNPSVPLTLSGDAIELAAESRQSGLSWPRGLVVEASQPNVIFIVDLNGLITRFDTSNNQASVFIDLGLELAERLLVETDLSQGVSEHGLLNMVFAPDYATSKKFYTFHTEPLSAVPVDFTTLPNGVDAHHNNVVTEWTVLAQSDLAVTSFSSRTLLRIAQPQAGNNGGAMHFDSTGALLIGFGDGGAEGDQDQTIEFNGSIFQTVRGHGEGNASDLSNPLGSVLRIDPQGHTAANGQYSIPFDNPFVGVSGLVEEVFAYGFRSPSQISQDPSGALFVVDLGEVAIDEINWLSAAQFYGWNQAEGTYSYNFNGFLDDSYLSNRDAQASDEPPVLAIDRSLGQGVVLEALSKDNTTLAGQDFDWLVGVRDSIDSQNNLKLLGVDFNGDLDEYLLTPIELKLGSSSIEIMHSIKVLANGRVFISANTDRASDSMSGVIYELVERDQSMCFIIKVAHTGVISPICL</sequence>
<reference evidence="3 4" key="1">
    <citation type="submission" date="2018-06" db="EMBL/GenBank/DDBJ databases">
        <title>Genomic Encyclopedia of Type Strains, Phase IV (KMG-IV): sequencing the most valuable type-strain genomes for metagenomic binning, comparative biology and taxonomic classification.</title>
        <authorList>
            <person name="Goeker M."/>
        </authorList>
    </citation>
    <scope>NUCLEOTIDE SEQUENCE [LARGE SCALE GENOMIC DNA]</scope>
    <source>
        <strain evidence="3 4">DSM 24032</strain>
    </source>
</reference>
<dbReference type="Gene3D" id="2.120.10.30">
    <property type="entry name" value="TolB, C-terminal domain"/>
    <property type="match status" value="1"/>
</dbReference>
<feature type="domain" description="Glucose/Sorbosone dehydrogenase" evidence="2">
    <location>
        <begin position="243"/>
        <end position="473"/>
    </location>
</feature>
<dbReference type="EMBL" id="QNRT01000002">
    <property type="protein sequence ID" value="RBP50750.1"/>
    <property type="molecule type" value="Genomic_DNA"/>
</dbReference>
<evidence type="ECO:0000313" key="4">
    <source>
        <dbReference type="Proteomes" id="UP000253083"/>
    </source>
</evidence>
<feature type="signal peptide" evidence="1">
    <location>
        <begin position="1"/>
        <end position="18"/>
    </location>
</feature>
<keyword evidence="4" id="KW-1185">Reference proteome</keyword>
<dbReference type="InterPro" id="IPR011041">
    <property type="entry name" value="Quinoprot_gluc/sorb_DH_b-prop"/>
</dbReference>
<evidence type="ECO:0000259" key="2">
    <source>
        <dbReference type="Pfam" id="PF07995"/>
    </source>
</evidence>
<keyword evidence="1" id="KW-0732">Signal</keyword>
<dbReference type="OrthoDB" id="338827at2"/>
<evidence type="ECO:0000313" key="3">
    <source>
        <dbReference type="EMBL" id="RBP50750.1"/>
    </source>
</evidence>
<name>A0A395JPW8_9GAMM</name>
<evidence type="ECO:0000256" key="1">
    <source>
        <dbReference type="SAM" id="SignalP"/>
    </source>
</evidence>
<dbReference type="InterPro" id="IPR012938">
    <property type="entry name" value="Glc/Sorbosone_DH"/>
</dbReference>
<protein>
    <submittedName>
        <fullName evidence="3">Glucose/sorbosone dehydrogenase</fullName>
    </submittedName>
</protein>
<dbReference type="PANTHER" id="PTHR19328:SF75">
    <property type="entry name" value="ALDOSE SUGAR DEHYDROGENASE YLII"/>
    <property type="match status" value="1"/>
</dbReference>
<dbReference type="PANTHER" id="PTHR19328">
    <property type="entry name" value="HEDGEHOG-INTERACTING PROTEIN"/>
    <property type="match status" value="1"/>
</dbReference>